<proteinExistence type="predicted"/>
<gene>
    <name evidence="7" type="ORF">LLUT_LOCUS23891</name>
</gene>
<feature type="domain" description="Bromodomain associated" evidence="6">
    <location>
        <begin position="36"/>
        <end position="112"/>
    </location>
</feature>
<dbReference type="GO" id="GO:0046982">
    <property type="term" value="F:protein heterodimerization activity"/>
    <property type="evidence" value="ECO:0007669"/>
    <property type="project" value="InterPro"/>
</dbReference>
<dbReference type="InterPro" id="IPR009072">
    <property type="entry name" value="Histone-fold"/>
</dbReference>
<dbReference type="PANTHER" id="PTHR46338:SF13">
    <property type="entry name" value="TRANSCRIPTION INITIATION FACTOR TFIID SUBUNIT 8-LIKE"/>
    <property type="match status" value="1"/>
</dbReference>
<feature type="compositionally biased region" description="Basic residues" evidence="5">
    <location>
        <begin position="9"/>
        <end position="23"/>
    </location>
</feature>
<dbReference type="EMBL" id="CAXHTB010000016">
    <property type="protein sequence ID" value="CAL0322831.1"/>
    <property type="molecule type" value="Genomic_DNA"/>
</dbReference>
<comment type="caution">
    <text evidence="7">The sequence shown here is derived from an EMBL/GenBank/DDBJ whole genome shotgun (WGS) entry which is preliminary data.</text>
</comment>
<keyword evidence="3" id="KW-0804">Transcription</keyword>
<name>A0AAV1XM27_LUPLU</name>
<dbReference type="InterPro" id="IPR037818">
    <property type="entry name" value="TAF8"/>
</dbReference>
<dbReference type="SMART" id="SM00576">
    <property type="entry name" value="BTP"/>
    <property type="match status" value="1"/>
</dbReference>
<sequence length="319" mass="35441">MQKSNITKAKSKQLRRTKVKKKRDPGVDVQVAETPSDFSFTIAKTAVAQICQSVGYKRSEYTALESLTNVATKCLQSIASSAATYANRSNRTDANLFDLINGIHDLCSIQGFSGGSVMHKSNLLSSGALKEIVDFVNTSNEVPFAKPIQCKNVSGNSNPEAAIDTSTLTRASQEPKVQGFHIPRWLPDFPEECLYKNCGKVLVKERKCGEKLWEHSLDVCSSNVEGNRDILQVNEIDGKEEIDGKMELAKKRSTVKFKIGEKEEKQIEMGVNMLNGVCKGRKRVSWTNNIIDESMSKGNNDAKSGVKRKREDGFYEDFN</sequence>
<evidence type="ECO:0000259" key="6">
    <source>
        <dbReference type="SMART" id="SM00576"/>
    </source>
</evidence>
<keyword evidence="8" id="KW-1185">Reference proteome</keyword>
<evidence type="ECO:0000256" key="3">
    <source>
        <dbReference type="ARBA" id="ARBA00023163"/>
    </source>
</evidence>
<comment type="subcellular location">
    <subcellularLocation>
        <location evidence="1">Nucleus</location>
    </subcellularLocation>
</comment>
<evidence type="ECO:0000256" key="5">
    <source>
        <dbReference type="SAM" id="MobiDB-lite"/>
    </source>
</evidence>
<dbReference type="PANTHER" id="PTHR46338">
    <property type="entry name" value="TRANSCRIPTION INITIATION FACTOR TFIID SUBUNIT 8"/>
    <property type="match status" value="1"/>
</dbReference>
<feature type="region of interest" description="Disordered" evidence="5">
    <location>
        <begin position="1"/>
        <end position="25"/>
    </location>
</feature>
<reference evidence="7 8" key="1">
    <citation type="submission" date="2024-03" db="EMBL/GenBank/DDBJ databases">
        <authorList>
            <person name="Martinez-Hernandez J."/>
        </authorList>
    </citation>
    <scope>NUCLEOTIDE SEQUENCE [LARGE SCALE GENOMIC DNA]</scope>
</reference>
<evidence type="ECO:0000256" key="4">
    <source>
        <dbReference type="ARBA" id="ARBA00023242"/>
    </source>
</evidence>
<dbReference type="GO" id="GO:0005669">
    <property type="term" value="C:transcription factor TFIID complex"/>
    <property type="evidence" value="ECO:0007669"/>
    <property type="project" value="InterPro"/>
</dbReference>
<keyword evidence="4" id="KW-0539">Nucleus</keyword>
<dbReference type="AlphaFoldDB" id="A0AAV1XM27"/>
<dbReference type="Gene3D" id="1.10.20.10">
    <property type="entry name" value="Histone, subunit A"/>
    <property type="match status" value="1"/>
</dbReference>
<evidence type="ECO:0000256" key="1">
    <source>
        <dbReference type="ARBA" id="ARBA00004123"/>
    </source>
</evidence>
<feature type="region of interest" description="Disordered" evidence="5">
    <location>
        <begin position="295"/>
        <end position="319"/>
    </location>
</feature>
<dbReference type="Pfam" id="PF07524">
    <property type="entry name" value="Bromo_TP"/>
    <property type="match status" value="1"/>
</dbReference>
<dbReference type="InterPro" id="IPR006565">
    <property type="entry name" value="BTP"/>
</dbReference>
<organism evidence="7 8">
    <name type="scientific">Lupinus luteus</name>
    <name type="common">European yellow lupine</name>
    <dbReference type="NCBI Taxonomy" id="3873"/>
    <lineage>
        <taxon>Eukaryota</taxon>
        <taxon>Viridiplantae</taxon>
        <taxon>Streptophyta</taxon>
        <taxon>Embryophyta</taxon>
        <taxon>Tracheophyta</taxon>
        <taxon>Spermatophyta</taxon>
        <taxon>Magnoliopsida</taxon>
        <taxon>eudicotyledons</taxon>
        <taxon>Gunneridae</taxon>
        <taxon>Pentapetalae</taxon>
        <taxon>rosids</taxon>
        <taxon>fabids</taxon>
        <taxon>Fabales</taxon>
        <taxon>Fabaceae</taxon>
        <taxon>Papilionoideae</taxon>
        <taxon>50 kb inversion clade</taxon>
        <taxon>genistoids sensu lato</taxon>
        <taxon>core genistoids</taxon>
        <taxon>Genisteae</taxon>
        <taxon>Lupinus</taxon>
    </lineage>
</organism>
<evidence type="ECO:0000313" key="7">
    <source>
        <dbReference type="EMBL" id="CAL0322831.1"/>
    </source>
</evidence>
<accession>A0AAV1XM27</accession>
<keyword evidence="2" id="KW-0805">Transcription regulation</keyword>
<evidence type="ECO:0000313" key="8">
    <source>
        <dbReference type="Proteomes" id="UP001497480"/>
    </source>
</evidence>
<dbReference type="Proteomes" id="UP001497480">
    <property type="component" value="Unassembled WGS sequence"/>
</dbReference>
<evidence type="ECO:0000256" key="2">
    <source>
        <dbReference type="ARBA" id="ARBA00023015"/>
    </source>
</evidence>
<protein>
    <recommendedName>
        <fullName evidence="6">Bromodomain associated domain-containing protein</fullName>
    </recommendedName>
</protein>